<dbReference type="InterPro" id="IPR002831">
    <property type="entry name" value="Tscrpt_reg_TrmB_N"/>
</dbReference>
<evidence type="ECO:0000259" key="2">
    <source>
        <dbReference type="Pfam" id="PF01978"/>
    </source>
</evidence>
<dbReference type="SUPFAM" id="SSF56024">
    <property type="entry name" value="Phospholipase D/nuclease"/>
    <property type="match status" value="1"/>
</dbReference>
<organism evidence="4 5">
    <name type="scientific">Candidatus Nitrosocosmicus franklandianus</name>
    <dbReference type="NCBI Taxonomy" id="1798806"/>
    <lineage>
        <taxon>Archaea</taxon>
        <taxon>Nitrososphaerota</taxon>
        <taxon>Nitrososphaeria</taxon>
        <taxon>Nitrososphaerales</taxon>
        <taxon>Nitrososphaeraceae</taxon>
        <taxon>Candidatus Nitrosocosmicus</taxon>
    </lineage>
</organism>
<dbReference type="InterPro" id="IPR036388">
    <property type="entry name" value="WH-like_DNA-bd_sf"/>
</dbReference>
<dbReference type="OrthoDB" id="30795at2157"/>
<protein>
    <submittedName>
        <fullName evidence="4">Sugar-specific transcriptional regulator TrmB</fullName>
    </submittedName>
</protein>
<dbReference type="InterPro" id="IPR021586">
    <property type="entry name" value="Tscrpt_reg_TrmB_C"/>
</dbReference>
<evidence type="ECO:0000313" key="5">
    <source>
        <dbReference type="Proteomes" id="UP000294299"/>
    </source>
</evidence>
<dbReference type="Pfam" id="PF01978">
    <property type="entry name" value="TrmB"/>
    <property type="match status" value="1"/>
</dbReference>
<gene>
    <name evidence="4" type="ORF">NFRAN_1862</name>
</gene>
<dbReference type="PANTHER" id="PTHR34293">
    <property type="entry name" value="HTH-TYPE TRANSCRIPTIONAL REGULATOR TRMBL2"/>
    <property type="match status" value="1"/>
</dbReference>
<dbReference type="SUPFAM" id="SSF46785">
    <property type="entry name" value="Winged helix' DNA-binding domain"/>
    <property type="match status" value="1"/>
</dbReference>
<dbReference type="AlphaFoldDB" id="A0A484IBM8"/>
<dbReference type="PANTHER" id="PTHR34293:SF1">
    <property type="entry name" value="HTH-TYPE TRANSCRIPTIONAL REGULATOR TRMBL2"/>
    <property type="match status" value="1"/>
</dbReference>
<reference evidence="4 5" key="1">
    <citation type="submission" date="2019-02" db="EMBL/GenBank/DDBJ databases">
        <authorList>
            <person name="Lehtovirta-Morley E L."/>
        </authorList>
    </citation>
    <scope>NUCLEOTIDE SEQUENCE [LARGE SCALE GENOMIC DNA]</scope>
    <source>
        <strain evidence="4">NFRAN1</strain>
    </source>
</reference>
<accession>A0A484IBM8</accession>
<dbReference type="Gene3D" id="1.10.10.10">
    <property type="entry name" value="Winged helix-like DNA-binding domain superfamily/Winged helix DNA-binding domain"/>
    <property type="match status" value="1"/>
</dbReference>
<dbReference type="CDD" id="cd09124">
    <property type="entry name" value="PLDc_like_TrmB_middle"/>
    <property type="match status" value="1"/>
</dbReference>
<keyword evidence="5" id="KW-1185">Reference proteome</keyword>
<evidence type="ECO:0000256" key="1">
    <source>
        <dbReference type="ARBA" id="ARBA00007287"/>
    </source>
</evidence>
<dbReference type="InterPro" id="IPR051797">
    <property type="entry name" value="TrmB-like"/>
</dbReference>
<dbReference type="EMBL" id="LR216287">
    <property type="protein sequence ID" value="VFJ14184.1"/>
    <property type="molecule type" value="Genomic_DNA"/>
</dbReference>
<dbReference type="InterPro" id="IPR036390">
    <property type="entry name" value="WH_DNA-bd_sf"/>
</dbReference>
<proteinExistence type="inferred from homology"/>
<dbReference type="KEGG" id="nfn:NFRAN_1862"/>
<dbReference type="RefSeq" id="WP_134484411.1">
    <property type="nucleotide sequence ID" value="NZ_LR216287.1"/>
</dbReference>
<sequence length="259" mass="29225">MEISDKAKESMESLGLTNYEIRVYTSLLFTGSNTASEISKKSGVPYSKIYDVLNSLYVRGWVYSDNQRPQNFFPKSPSNAVEAMMIEMENNLRSNKNIIINELMPIYEKTGLKEKPDIWVVSGLYNIATKVTEIIQSTKEELLIAIPKIPENVVRSIQPVLRELFDRGVKITILASDETNADTVKAMSRVADVRLKNDMFGGGVIGDSKHVLILLGEGKNDVVNNTSYDIIAIWAEHTGLASFAKDYFQYLWKDARQKK</sequence>
<dbReference type="Pfam" id="PF11495">
    <property type="entry name" value="Regulator_TrmB"/>
    <property type="match status" value="1"/>
</dbReference>
<feature type="domain" description="Transcription regulator TrmB N-terminal" evidence="2">
    <location>
        <begin position="11"/>
        <end position="77"/>
    </location>
</feature>
<evidence type="ECO:0000259" key="3">
    <source>
        <dbReference type="Pfam" id="PF11495"/>
    </source>
</evidence>
<dbReference type="Gene3D" id="3.30.870.10">
    <property type="entry name" value="Endonuclease Chain A"/>
    <property type="match status" value="1"/>
</dbReference>
<feature type="domain" description="Transcription regulator TrmB C-terminal" evidence="3">
    <location>
        <begin position="118"/>
        <end position="256"/>
    </location>
</feature>
<evidence type="ECO:0000313" key="4">
    <source>
        <dbReference type="EMBL" id="VFJ14184.1"/>
    </source>
</evidence>
<dbReference type="Proteomes" id="UP000294299">
    <property type="component" value="Chromosome NFRAN"/>
</dbReference>
<comment type="similarity">
    <text evidence="1">Belongs to the transcriptional regulator TrmB family.</text>
</comment>
<name>A0A484IBM8_9ARCH</name>
<dbReference type="GeneID" id="39421166"/>